<proteinExistence type="predicted"/>
<dbReference type="AlphaFoldDB" id="A0A381Z2J0"/>
<organism evidence="2">
    <name type="scientific">marine metagenome</name>
    <dbReference type="NCBI Taxonomy" id="408172"/>
    <lineage>
        <taxon>unclassified sequences</taxon>
        <taxon>metagenomes</taxon>
        <taxon>ecological metagenomes</taxon>
    </lineage>
</organism>
<reference evidence="2" key="1">
    <citation type="submission" date="2018-05" db="EMBL/GenBank/DDBJ databases">
        <authorList>
            <person name="Lanie J.A."/>
            <person name="Ng W.-L."/>
            <person name="Kazmierczak K.M."/>
            <person name="Andrzejewski T.M."/>
            <person name="Davidsen T.M."/>
            <person name="Wayne K.J."/>
            <person name="Tettelin H."/>
            <person name="Glass J.I."/>
            <person name="Rusch D."/>
            <person name="Podicherti R."/>
            <person name="Tsui H.-C.T."/>
            <person name="Winkler M.E."/>
        </authorList>
    </citation>
    <scope>NUCLEOTIDE SEQUENCE</scope>
</reference>
<keyword evidence="1" id="KW-0812">Transmembrane</keyword>
<name>A0A381Z2J0_9ZZZZ</name>
<dbReference type="EMBL" id="UINC01019726">
    <property type="protein sequence ID" value="SVA83516.1"/>
    <property type="molecule type" value="Genomic_DNA"/>
</dbReference>
<evidence type="ECO:0000256" key="1">
    <source>
        <dbReference type="SAM" id="Phobius"/>
    </source>
</evidence>
<feature type="transmembrane region" description="Helical" evidence="1">
    <location>
        <begin position="21"/>
        <end position="37"/>
    </location>
</feature>
<protein>
    <submittedName>
        <fullName evidence="2">Uncharacterized protein</fullName>
    </submittedName>
</protein>
<feature type="non-terminal residue" evidence="2">
    <location>
        <position position="47"/>
    </location>
</feature>
<gene>
    <name evidence="2" type="ORF">METZ01_LOCUS136370</name>
</gene>
<keyword evidence="1" id="KW-0472">Membrane</keyword>
<keyword evidence="1" id="KW-1133">Transmembrane helix</keyword>
<evidence type="ECO:0000313" key="2">
    <source>
        <dbReference type="EMBL" id="SVA83516.1"/>
    </source>
</evidence>
<accession>A0A381Z2J0</accession>
<sequence>MILLSNKVITEVLYWLTRKKWLVISFLLSIILFYLPSPEGLLPEGHR</sequence>